<gene>
    <name evidence="1" type="ORF">K435DRAFT_622028</name>
</gene>
<reference evidence="1 2" key="1">
    <citation type="journal article" date="2019" name="Nat. Ecol. Evol.">
        <title>Megaphylogeny resolves global patterns of mushroom evolution.</title>
        <authorList>
            <person name="Varga T."/>
            <person name="Krizsan K."/>
            <person name="Foldi C."/>
            <person name="Dima B."/>
            <person name="Sanchez-Garcia M."/>
            <person name="Sanchez-Ramirez S."/>
            <person name="Szollosi G.J."/>
            <person name="Szarkandi J.G."/>
            <person name="Papp V."/>
            <person name="Albert L."/>
            <person name="Andreopoulos W."/>
            <person name="Angelini C."/>
            <person name="Antonin V."/>
            <person name="Barry K.W."/>
            <person name="Bougher N.L."/>
            <person name="Buchanan P."/>
            <person name="Buyck B."/>
            <person name="Bense V."/>
            <person name="Catcheside P."/>
            <person name="Chovatia M."/>
            <person name="Cooper J."/>
            <person name="Damon W."/>
            <person name="Desjardin D."/>
            <person name="Finy P."/>
            <person name="Geml J."/>
            <person name="Haridas S."/>
            <person name="Hughes K."/>
            <person name="Justo A."/>
            <person name="Karasinski D."/>
            <person name="Kautmanova I."/>
            <person name="Kiss B."/>
            <person name="Kocsube S."/>
            <person name="Kotiranta H."/>
            <person name="LaButti K.M."/>
            <person name="Lechner B.E."/>
            <person name="Liimatainen K."/>
            <person name="Lipzen A."/>
            <person name="Lukacs Z."/>
            <person name="Mihaltcheva S."/>
            <person name="Morgado L.N."/>
            <person name="Niskanen T."/>
            <person name="Noordeloos M.E."/>
            <person name="Ohm R.A."/>
            <person name="Ortiz-Santana B."/>
            <person name="Ovrebo C."/>
            <person name="Racz N."/>
            <person name="Riley R."/>
            <person name="Savchenko A."/>
            <person name="Shiryaev A."/>
            <person name="Soop K."/>
            <person name="Spirin V."/>
            <person name="Szebenyi C."/>
            <person name="Tomsovsky M."/>
            <person name="Tulloss R.E."/>
            <person name="Uehling J."/>
            <person name="Grigoriev I.V."/>
            <person name="Vagvolgyi C."/>
            <person name="Papp T."/>
            <person name="Martin F.M."/>
            <person name="Miettinen O."/>
            <person name="Hibbett D.S."/>
            <person name="Nagy L.G."/>
        </authorList>
    </citation>
    <scope>NUCLEOTIDE SEQUENCE [LARGE SCALE GENOMIC DNA]</scope>
    <source>
        <strain evidence="1 2">CBS 962.96</strain>
    </source>
</reference>
<evidence type="ECO:0000313" key="2">
    <source>
        <dbReference type="Proteomes" id="UP000297245"/>
    </source>
</evidence>
<sequence>ELTDDEVNLLRHYALKVETYMTIKTFEALPFAFPDSGIKSWKVTKSRAAWLARFRPMPYDCCINSCCCFVGPHADELRCPFCHESRYRDGTTRPRKRFCYVPLIPRLVSFYYSPPMIEKLQYRANFESNDDMRDIFDGKLYQELLQQHVTIGDTQFPHKFFQYPRDIALGLSTDGFAPFRRRTKTC</sequence>
<keyword evidence="2" id="KW-1185">Reference proteome</keyword>
<dbReference type="Proteomes" id="UP000297245">
    <property type="component" value="Unassembled WGS sequence"/>
</dbReference>
<feature type="non-terminal residue" evidence="1">
    <location>
        <position position="1"/>
    </location>
</feature>
<dbReference type="AlphaFoldDB" id="A0A4S8KM47"/>
<dbReference type="OrthoDB" id="3251442at2759"/>
<name>A0A4S8KM47_DENBC</name>
<accession>A0A4S8KM47</accession>
<proteinExistence type="predicted"/>
<evidence type="ECO:0000313" key="1">
    <source>
        <dbReference type="EMBL" id="THU76674.1"/>
    </source>
</evidence>
<dbReference type="EMBL" id="ML180764">
    <property type="protein sequence ID" value="THU76674.1"/>
    <property type="molecule type" value="Genomic_DNA"/>
</dbReference>
<organism evidence="1 2">
    <name type="scientific">Dendrothele bispora (strain CBS 962.96)</name>
    <dbReference type="NCBI Taxonomy" id="1314807"/>
    <lineage>
        <taxon>Eukaryota</taxon>
        <taxon>Fungi</taxon>
        <taxon>Dikarya</taxon>
        <taxon>Basidiomycota</taxon>
        <taxon>Agaricomycotina</taxon>
        <taxon>Agaricomycetes</taxon>
        <taxon>Agaricomycetidae</taxon>
        <taxon>Agaricales</taxon>
        <taxon>Agaricales incertae sedis</taxon>
        <taxon>Dendrothele</taxon>
    </lineage>
</organism>
<feature type="non-terminal residue" evidence="1">
    <location>
        <position position="186"/>
    </location>
</feature>
<protein>
    <submittedName>
        <fullName evidence="1">Uncharacterized protein</fullName>
    </submittedName>
</protein>